<sequence length="133" mass="15408">MPQQIITAIAIIFFAILVLILILRLFNKRIDKKIYAEIKKTGAKTIVEKIYIDENCNLLPKNGHPGLAEKLIERDLIPYDYIGSLQDNEEPHIEISYCIDSENANGYCIRRTARLSGYERTFNIFEDDSCFMF</sequence>
<proteinExistence type="predicted"/>
<dbReference type="EMBL" id="MEZZ01000016">
    <property type="protein sequence ID" value="OGD68973.1"/>
    <property type="molecule type" value="Genomic_DNA"/>
</dbReference>
<gene>
    <name evidence="2" type="ORF">A2811_00555</name>
</gene>
<keyword evidence="1" id="KW-0472">Membrane</keyword>
<protein>
    <submittedName>
        <fullName evidence="2">Uncharacterized protein</fullName>
    </submittedName>
</protein>
<keyword evidence="1" id="KW-0812">Transmembrane</keyword>
<name>A0A1F5ENK5_9BACT</name>
<reference evidence="2 3" key="1">
    <citation type="journal article" date="2016" name="Nat. Commun.">
        <title>Thousands of microbial genomes shed light on interconnected biogeochemical processes in an aquifer system.</title>
        <authorList>
            <person name="Anantharaman K."/>
            <person name="Brown C.T."/>
            <person name="Hug L.A."/>
            <person name="Sharon I."/>
            <person name="Castelle C.J."/>
            <person name="Probst A.J."/>
            <person name="Thomas B.C."/>
            <person name="Singh A."/>
            <person name="Wilkins M.J."/>
            <person name="Karaoz U."/>
            <person name="Brodie E.L."/>
            <person name="Williams K.H."/>
            <person name="Hubbard S.S."/>
            <person name="Banfield J.F."/>
        </authorList>
    </citation>
    <scope>NUCLEOTIDE SEQUENCE [LARGE SCALE GENOMIC DNA]</scope>
</reference>
<keyword evidence="1" id="KW-1133">Transmembrane helix</keyword>
<evidence type="ECO:0000313" key="3">
    <source>
        <dbReference type="Proteomes" id="UP000186670"/>
    </source>
</evidence>
<accession>A0A1F5ENK5</accession>
<evidence type="ECO:0000256" key="1">
    <source>
        <dbReference type="SAM" id="Phobius"/>
    </source>
</evidence>
<dbReference type="Proteomes" id="UP000186670">
    <property type="component" value="Unassembled WGS sequence"/>
</dbReference>
<comment type="caution">
    <text evidence="2">The sequence shown here is derived from an EMBL/GenBank/DDBJ whole genome shotgun (WGS) entry which is preliminary data.</text>
</comment>
<dbReference type="AlphaFoldDB" id="A0A1F5ENK5"/>
<organism evidence="2 3">
    <name type="scientific">Candidatus Campbellbacteria bacterium RIFCSPHIGHO2_01_FULL_34_10</name>
    <dbReference type="NCBI Taxonomy" id="1797577"/>
    <lineage>
        <taxon>Bacteria</taxon>
        <taxon>Candidatus Campbelliibacteriota</taxon>
    </lineage>
</organism>
<evidence type="ECO:0000313" key="2">
    <source>
        <dbReference type="EMBL" id="OGD68973.1"/>
    </source>
</evidence>
<feature type="transmembrane region" description="Helical" evidence="1">
    <location>
        <begin position="6"/>
        <end position="26"/>
    </location>
</feature>